<feature type="compositionally biased region" description="Polar residues" evidence="1">
    <location>
        <begin position="227"/>
        <end position="251"/>
    </location>
</feature>
<feature type="compositionally biased region" description="Polar residues" evidence="1">
    <location>
        <begin position="32"/>
        <end position="43"/>
    </location>
</feature>
<dbReference type="AlphaFoldDB" id="A0A2X0NT62"/>
<dbReference type="EMBL" id="FQNC01000018">
    <property type="protein sequence ID" value="SGY21104.1"/>
    <property type="molecule type" value="Genomic_DNA"/>
</dbReference>
<gene>
    <name evidence="2" type="primary">BQ5605_C016g08196</name>
    <name evidence="2" type="ORF">BQ5605_C016G08196</name>
</gene>
<feature type="compositionally biased region" description="Polar residues" evidence="1">
    <location>
        <begin position="604"/>
        <end position="622"/>
    </location>
</feature>
<feature type="compositionally biased region" description="Polar residues" evidence="1">
    <location>
        <begin position="562"/>
        <end position="578"/>
    </location>
</feature>
<evidence type="ECO:0000313" key="2">
    <source>
        <dbReference type="EMBL" id="SGY21104.1"/>
    </source>
</evidence>
<feature type="compositionally biased region" description="Low complexity" evidence="1">
    <location>
        <begin position="1"/>
        <end position="18"/>
    </location>
</feature>
<sequence>MAATANSSTSSGSTSRTSMFKSKITKAAQAVRNLSQQPVTTSVPEELRSKPHDTPPSYTTSPESPAGLAFRRARSADAGVTSTVTPKSPRAETRTSPRPNDEARQNSFRRAKANSASFRLAIAGNGVPPSPPMPEPVFNVLSIQGLKDYAPGPGLDNTGFTARAQTPDEDVPMIREWRYKDSYLPRTSLGPSFTVPALDGLGLVGFGEEDIVMSDTTAQAHTARMARSSSADTPTQQGDSLSNKSVTSESKNVAGLTRPRARLNRTSSSSLHTLEIKLASASFRLSAADAVALAASQPLAESASPRKTSVPDFQSKVAEYRRRETNQLNPTSRLGAMGPALVAERRRTVAGDPRSLRLSMNRAALRESLYKPLPSKPTMQAPSLRGAPSGYCIRPSVSTATQTPSWWPSSTYAPSASSSAKSVNTDNTVPSTSSMPRSAVHKWSNTPPQAYSSFPISDLALLATPANLEAFPSPSLYSVADTAASPPLPRLPVEAWNSLTLQYEPEPQPVQMSSSGPRNMSRRTSTSSNSPTLHSPSLMSSARLVSPAIVTPNVKAEFVPAPSSSAEPRLTPNQAEHTSSAEKDNEVPIPAAVPRPEARHSLRSTRATSMYASQGTRSSMASNGKRGSLPSESLSWSESRPYVRARPVSVFNPLYQPSVPFQPQKKLAPIDHDTLASGDRLRERRLSSVSRLSSASLGKPERRLSGMDGSDEYSTAHNWPPLGDSGGSLMRFSASFAAAPIAQPTESGPEDNIGPKTLAPPSARVTSPPVFSSPIIIPATPIPASTSSIPSVPHDDDDADDGELLLVAPIARRASSLSVDIAATRRYSSSTTPPPRPTPSPLRISSLSASPDTLTVRRKSFGPPVNPPSPMRRSPSPAVGVDA</sequence>
<feature type="region of interest" description="Disordered" evidence="1">
    <location>
        <begin position="506"/>
        <end position="539"/>
    </location>
</feature>
<accession>A0A2X0NT62</accession>
<dbReference type="Proteomes" id="UP000249464">
    <property type="component" value="Unassembled WGS sequence"/>
</dbReference>
<feature type="compositionally biased region" description="Low complexity" evidence="1">
    <location>
        <begin position="403"/>
        <end position="422"/>
    </location>
</feature>
<feature type="compositionally biased region" description="Basic and acidic residues" evidence="1">
    <location>
        <begin position="89"/>
        <end position="104"/>
    </location>
</feature>
<feature type="region of interest" description="Disordered" evidence="1">
    <location>
        <begin position="823"/>
        <end position="883"/>
    </location>
</feature>
<keyword evidence="3" id="KW-1185">Reference proteome</keyword>
<evidence type="ECO:0000313" key="3">
    <source>
        <dbReference type="Proteomes" id="UP000249464"/>
    </source>
</evidence>
<protein>
    <submittedName>
        <fullName evidence="2">BQ5605_C016g08196 protein</fullName>
    </submittedName>
</protein>
<feature type="compositionally biased region" description="Basic and acidic residues" evidence="1">
    <location>
        <begin position="676"/>
        <end position="686"/>
    </location>
</feature>
<proteinExistence type="predicted"/>
<reference evidence="2 3" key="1">
    <citation type="submission" date="2016-11" db="EMBL/GenBank/DDBJ databases">
        <authorList>
            <person name="Jaros S."/>
            <person name="Januszkiewicz K."/>
            <person name="Wedrychowicz H."/>
        </authorList>
    </citation>
    <scope>NUCLEOTIDE SEQUENCE [LARGE SCALE GENOMIC DNA]</scope>
</reference>
<feature type="region of interest" description="Disordered" evidence="1">
    <location>
        <begin position="1"/>
        <end position="111"/>
    </location>
</feature>
<feature type="compositionally biased region" description="Low complexity" evidence="1">
    <location>
        <begin position="55"/>
        <end position="65"/>
    </location>
</feature>
<feature type="compositionally biased region" description="Low complexity" evidence="1">
    <location>
        <begin position="517"/>
        <end position="532"/>
    </location>
</feature>
<feature type="region of interest" description="Disordered" evidence="1">
    <location>
        <begin position="559"/>
        <end position="638"/>
    </location>
</feature>
<evidence type="ECO:0000256" key="1">
    <source>
        <dbReference type="SAM" id="MobiDB-lite"/>
    </source>
</evidence>
<feature type="compositionally biased region" description="Polar residues" evidence="1">
    <location>
        <begin position="423"/>
        <end position="436"/>
    </location>
</feature>
<name>A0A2X0NT62_9BASI</name>
<feature type="compositionally biased region" description="Low complexity" evidence="1">
    <location>
        <begin position="628"/>
        <end position="638"/>
    </location>
</feature>
<organism evidence="2 3">
    <name type="scientific">Microbotryum silenes-dioicae</name>
    <dbReference type="NCBI Taxonomy" id="796604"/>
    <lineage>
        <taxon>Eukaryota</taxon>
        <taxon>Fungi</taxon>
        <taxon>Dikarya</taxon>
        <taxon>Basidiomycota</taxon>
        <taxon>Pucciniomycotina</taxon>
        <taxon>Microbotryomycetes</taxon>
        <taxon>Microbotryales</taxon>
        <taxon>Microbotryaceae</taxon>
        <taxon>Microbotryum</taxon>
    </lineage>
</organism>
<feature type="region of interest" description="Disordered" evidence="1">
    <location>
        <begin position="676"/>
        <end position="712"/>
    </location>
</feature>
<feature type="region of interest" description="Disordered" evidence="1">
    <location>
        <begin position="399"/>
        <end position="444"/>
    </location>
</feature>
<feature type="region of interest" description="Disordered" evidence="1">
    <location>
        <begin position="218"/>
        <end position="262"/>
    </location>
</feature>
<feature type="compositionally biased region" description="Low complexity" evidence="1">
    <location>
        <begin position="687"/>
        <end position="697"/>
    </location>
</feature>